<name>A0AA49GPT0_9BACT</name>
<evidence type="ECO:0000256" key="1">
    <source>
        <dbReference type="SAM" id="SignalP"/>
    </source>
</evidence>
<dbReference type="AlphaFoldDB" id="A0AA49GPT0"/>
<keyword evidence="1" id="KW-0732">Signal</keyword>
<evidence type="ECO:0008006" key="3">
    <source>
        <dbReference type="Google" id="ProtNLM"/>
    </source>
</evidence>
<feature type="chain" id="PRO_5041371473" description="Carboxypeptidase-like regulatory domain-containing protein" evidence="1">
    <location>
        <begin position="21"/>
        <end position="197"/>
    </location>
</feature>
<reference evidence="2" key="1">
    <citation type="journal article" date="2023" name="Comput. Struct. Biotechnol. J.">
        <title>Discovery of a novel marine Bacteroidetes with a rich repertoire of carbohydrate-active enzymes.</title>
        <authorList>
            <person name="Chen B."/>
            <person name="Liu G."/>
            <person name="Chen Q."/>
            <person name="Wang H."/>
            <person name="Liu L."/>
            <person name="Tang K."/>
        </authorList>
    </citation>
    <scope>NUCLEOTIDE SEQUENCE</scope>
    <source>
        <strain evidence="2">TK19036</strain>
    </source>
</reference>
<sequence>MRTIPTILLILTFCASVAVAQTDSEKLWISGEVKVLAGLEIVAPLDVFAEIEQLHKFELIDTLGIFRFDDLMPGDYKIKIHGLGYSTLDTLVSLRDESINDLQLTIVADCEVSRKMAELDIKNGKPNLLLIGGIAPVVYMDQYKFEDKYDVEYKDYGCTPPAQECVEQYNERIFEYLDSRYGKSWRKKVRKDVIGLK</sequence>
<dbReference type="EMBL" id="CP120682">
    <property type="protein sequence ID" value="WKN38233.1"/>
    <property type="molecule type" value="Genomic_DNA"/>
</dbReference>
<proteinExistence type="predicted"/>
<reference evidence="2" key="2">
    <citation type="journal article" date="2024" name="Antonie Van Leeuwenhoek">
        <title>Roseihalotalea indica gen. nov., sp. nov., a halophilic Bacteroidetes from mesopelagic Southwest Indian Ocean with higher carbohydrate metabolic potential.</title>
        <authorList>
            <person name="Chen B."/>
            <person name="Zhang M."/>
            <person name="Lin D."/>
            <person name="Ye J."/>
            <person name="Tang K."/>
        </authorList>
    </citation>
    <scope>NUCLEOTIDE SEQUENCE</scope>
    <source>
        <strain evidence="2">TK19036</strain>
    </source>
</reference>
<protein>
    <recommendedName>
        <fullName evidence="3">Carboxypeptidase-like regulatory domain-containing protein</fullName>
    </recommendedName>
</protein>
<accession>A0AA49GPT0</accession>
<organism evidence="2">
    <name type="scientific">Roseihalotalea indica</name>
    <dbReference type="NCBI Taxonomy" id="2867963"/>
    <lineage>
        <taxon>Bacteria</taxon>
        <taxon>Pseudomonadati</taxon>
        <taxon>Bacteroidota</taxon>
        <taxon>Cytophagia</taxon>
        <taxon>Cytophagales</taxon>
        <taxon>Catalimonadaceae</taxon>
        <taxon>Roseihalotalea</taxon>
    </lineage>
</organism>
<gene>
    <name evidence="2" type="ORF">K4G66_05905</name>
</gene>
<feature type="signal peptide" evidence="1">
    <location>
        <begin position="1"/>
        <end position="20"/>
    </location>
</feature>
<evidence type="ECO:0000313" key="2">
    <source>
        <dbReference type="EMBL" id="WKN38233.1"/>
    </source>
</evidence>